<reference evidence="3 6" key="1">
    <citation type="submission" date="2021-01" db="EMBL/GenBank/DDBJ databases">
        <title>Diatom-associated Roseobacters Show Island Model of Population Structure.</title>
        <authorList>
            <person name="Qu L."/>
            <person name="Feng X."/>
            <person name="Chen Y."/>
            <person name="Li L."/>
            <person name="Wang X."/>
            <person name="Hu Z."/>
            <person name="Wang H."/>
            <person name="Luo H."/>
        </authorList>
    </citation>
    <scope>NUCLEOTIDE SEQUENCE</scope>
    <source>
        <strain evidence="4 6">CC28-63</strain>
        <strain evidence="3">CC28-69</strain>
    </source>
</reference>
<dbReference type="CDD" id="cd13926">
    <property type="entry name" value="N-acetylmuramidase_GH108"/>
    <property type="match status" value="1"/>
</dbReference>
<evidence type="ECO:0000313" key="3">
    <source>
        <dbReference type="EMBL" id="MBM2413684.1"/>
    </source>
</evidence>
<dbReference type="RefSeq" id="WP_085632147.1">
    <property type="nucleotide sequence ID" value="NZ_JAFBWU010000010.1"/>
</dbReference>
<dbReference type="AlphaFoldDB" id="A0A9Q2NTT4"/>
<dbReference type="EMBL" id="JAFBXE010000010">
    <property type="protein sequence ID" value="MBM2413684.1"/>
    <property type="molecule type" value="Genomic_DNA"/>
</dbReference>
<evidence type="ECO:0000313" key="5">
    <source>
        <dbReference type="Proteomes" id="UP000755667"/>
    </source>
</evidence>
<dbReference type="Pfam" id="PF05838">
    <property type="entry name" value="Glyco_hydro_108"/>
    <property type="match status" value="1"/>
</dbReference>
<sequence>MDGQNHKVRTIAQEIVAREGGYVNDPDDPGGATKHGVTIHTMRRLGIDLTGDGQVTQADVRQLTQEQAVQIFIDHYFVHPRISELPEPLHATVFDMYVNAGANAVKILQRLLGKMGYAVRGDGVIGPKTIAATARAHASAPDHIIDAYGIERRNYYFDLADRRPASRKYARSRAGGKGGWITRAEAFIAPRYHLSSASFQQRVSAWD</sequence>
<comment type="caution">
    <text evidence="3">The sequence shown here is derived from an EMBL/GenBank/DDBJ whole genome shotgun (WGS) entry which is preliminary data.</text>
</comment>
<proteinExistence type="predicted"/>
<dbReference type="Proteomes" id="UP000809440">
    <property type="component" value="Unassembled WGS sequence"/>
</dbReference>
<dbReference type="InterPro" id="IPR008565">
    <property type="entry name" value="TtsA-like_GH18_dom"/>
</dbReference>
<evidence type="ECO:0000259" key="2">
    <source>
        <dbReference type="Pfam" id="PF09374"/>
    </source>
</evidence>
<dbReference type="InterPro" id="IPR023346">
    <property type="entry name" value="Lysozyme-like_dom_sf"/>
</dbReference>
<dbReference type="Pfam" id="PF09374">
    <property type="entry name" value="PG_binding_3"/>
    <property type="match status" value="1"/>
</dbReference>
<organism evidence="3 5">
    <name type="scientific">Marivita cryptomonadis</name>
    <dbReference type="NCBI Taxonomy" id="505252"/>
    <lineage>
        <taxon>Bacteria</taxon>
        <taxon>Pseudomonadati</taxon>
        <taxon>Pseudomonadota</taxon>
        <taxon>Alphaproteobacteria</taxon>
        <taxon>Rhodobacterales</taxon>
        <taxon>Roseobacteraceae</taxon>
        <taxon>Marivita</taxon>
    </lineage>
</organism>
<dbReference type="GeneID" id="62642519"/>
<dbReference type="OrthoDB" id="9815229at2"/>
<accession>A0A9Q2NTT4</accession>
<feature type="domain" description="TtsA-like Glycoside hydrolase family 108" evidence="1">
    <location>
        <begin position="13"/>
        <end position="101"/>
    </location>
</feature>
<dbReference type="InterPro" id="IPR018537">
    <property type="entry name" value="Peptidoglycan-bd_3"/>
</dbReference>
<evidence type="ECO:0000313" key="6">
    <source>
        <dbReference type="Proteomes" id="UP000809440"/>
    </source>
</evidence>
<evidence type="ECO:0000313" key="4">
    <source>
        <dbReference type="EMBL" id="MBM2418353.1"/>
    </source>
</evidence>
<protein>
    <submittedName>
        <fullName evidence="3">Peptidoglycan-binding protein</fullName>
    </submittedName>
</protein>
<feature type="domain" description="Peptidoglycan binding" evidence="2">
    <location>
        <begin position="103"/>
        <end position="185"/>
    </location>
</feature>
<dbReference type="Proteomes" id="UP000755667">
    <property type="component" value="Unassembled WGS sequence"/>
</dbReference>
<evidence type="ECO:0000259" key="1">
    <source>
        <dbReference type="Pfam" id="PF05838"/>
    </source>
</evidence>
<dbReference type="EMBL" id="JAFBXF010000010">
    <property type="protein sequence ID" value="MBM2418353.1"/>
    <property type="molecule type" value="Genomic_DNA"/>
</dbReference>
<name>A0A9Q2NTT4_9RHOB</name>
<dbReference type="NCBIfam" id="NF040573">
    <property type="entry name" value="holin_dep_muram"/>
    <property type="match status" value="1"/>
</dbReference>
<dbReference type="Gene3D" id="1.20.141.10">
    <property type="entry name" value="Chitosanase, subunit A, domain 1"/>
    <property type="match status" value="1"/>
</dbReference>
<gene>
    <name evidence="3" type="ORF">JQX41_15315</name>
    <name evidence="4" type="ORF">JQX48_15325</name>
</gene>
<dbReference type="SUPFAM" id="SSF53955">
    <property type="entry name" value="Lysozyme-like"/>
    <property type="match status" value="1"/>
</dbReference>
<keyword evidence="6" id="KW-1185">Reference proteome</keyword>